<feature type="compositionally biased region" description="Basic and acidic residues" evidence="20">
    <location>
        <begin position="732"/>
        <end position="741"/>
    </location>
</feature>
<organism evidence="22 23">
    <name type="scientific">Acipenser ruthenus</name>
    <name type="common">Sterlet sturgeon</name>
    <dbReference type="NCBI Taxonomy" id="7906"/>
    <lineage>
        <taxon>Eukaryota</taxon>
        <taxon>Metazoa</taxon>
        <taxon>Chordata</taxon>
        <taxon>Craniata</taxon>
        <taxon>Vertebrata</taxon>
        <taxon>Euteleostomi</taxon>
        <taxon>Actinopterygii</taxon>
        <taxon>Chondrostei</taxon>
        <taxon>Acipenseriformes</taxon>
        <taxon>Acipenseridae</taxon>
        <taxon>Acipenser</taxon>
    </lineage>
</organism>
<keyword evidence="11" id="KW-0832">Ubl conjugation</keyword>
<dbReference type="SUPFAM" id="SSF46689">
    <property type="entry name" value="Homeodomain-like"/>
    <property type="match status" value="5"/>
</dbReference>
<name>A0A444U7Z9_ACIRT</name>
<evidence type="ECO:0000256" key="8">
    <source>
        <dbReference type="ARBA" id="ARBA00022771"/>
    </source>
</evidence>
<protein>
    <recommendedName>
        <fullName evidence="17">Zinc fingers and homeoboxes protein 1</fullName>
    </recommendedName>
</protein>
<sequence length="966" mass="107938">MASKRKSTTPCMVLPMQTEEQYPDLEMEEGLEVQNEVPVENPIAVAAESVSSEEDVPETDNLLDTDSKRVEGGYECKYCSFQTTDLNMFTFHVDSEHPTVVLNSSYVCVECNFLTKRYDALSDHNLRYHNKEDNFMLTMVKRNNQTVFEQTVSDLTFDGNFVQQENEESEDAMAVGIPFSKTPIMKMKNKAEPKRIVVTPKAADDLEVHKESESEQEPKEMPAVDMPAIDIPAAVMPALDTPAIMPTLDMPAVVMAAVDTPAVVMAAVDTPAILKPTVDTPALNTPSPAEMPALPAPVEPAKPSIVINPTPQNLNKTIIGSATVLPAGLAQVLSALQNQQSSRTQVLIPVSSIPTYNGSMDNNAVLVNTYNKFPYPTLSEIVGLSFQTKYTEEQIKIWFSAQRLKHGVSWTPEEVDEARRKHFNGTVHTMPQTITVIPAHLSAARNGLQPILQTCQIVGQPGLVLTQVGGANPMPVTTPITLTVASVNNQVQLPKPATQVTPAIVENKRAPTVQPPPLTPQENSALSPDFFGLRPKKSKEQLAEMKASYLKQQHPSDGEIARLMRLTRLTKGEIKKWFSDTRYNQRNSKNNHLIVSNEQNNSSSSSTTIVIDSSDETTGSPTSGPVREPRKQSWNTFPDFTLQKFKEKTAEQLQVLEESFQKSNTPTDDELNRLRSETKLTRREIDAWFTEKRKAPESGETKHEGKESEMAKVTVAIKTETQTPSSSGKAKSGRDKIGKKTPEQLHILKSAFVRTQWPSSEEYQKLSEESGLPRAYIVSWFGDTRYAWKNGNLKWYYYYQSGNISAINGSGYRRRGRGRSKGRGRGRPRGRPRAMKRSASWSRSPAVMKFKTGKDILKEYYLKHSFLNEQDLDELVSKSNMGYEQVRDWFAEIRRREDMGADLFDDSGENEEPEEESQEENQVAVGVGESHGSGGGLDDDDDDETDDSDTWEPPRHVRRRLSRSDD</sequence>
<dbReference type="GO" id="GO:0008270">
    <property type="term" value="F:zinc ion binding"/>
    <property type="evidence" value="ECO:0007669"/>
    <property type="project" value="UniProtKB-KW"/>
</dbReference>
<feature type="compositionally biased region" description="Acidic residues" evidence="20">
    <location>
        <begin position="903"/>
        <end position="919"/>
    </location>
</feature>
<feature type="region of interest" description="Disordered" evidence="20">
    <location>
        <begin position="1"/>
        <end position="20"/>
    </location>
</feature>
<dbReference type="InterPro" id="IPR009057">
    <property type="entry name" value="Homeodomain-like_sf"/>
</dbReference>
<dbReference type="CDD" id="cd00086">
    <property type="entry name" value="homeodomain"/>
    <property type="match status" value="5"/>
</dbReference>
<dbReference type="Pfam" id="PF00046">
    <property type="entry name" value="Homeodomain"/>
    <property type="match status" value="4"/>
</dbReference>
<feature type="domain" description="Homeobox" evidence="21">
    <location>
        <begin position="534"/>
        <end position="588"/>
    </location>
</feature>
<dbReference type="GO" id="GO:0005634">
    <property type="term" value="C:nucleus"/>
    <property type="evidence" value="ECO:0007669"/>
    <property type="project" value="UniProtKB-SubCell"/>
</dbReference>
<comment type="caution">
    <text evidence="22">The sequence shown here is derived from an EMBL/GenBank/DDBJ whole genome shotgun (WGS) entry which is preliminary data.</text>
</comment>
<keyword evidence="6" id="KW-0479">Metal-binding</keyword>
<evidence type="ECO:0000256" key="1">
    <source>
        <dbReference type="ARBA" id="ARBA00004123"/>
    </source>
</evidence>
<feature type="domain" description="Homeobox" evidence="21">
    <location>
        <begin position="366"/>
        <end position="409"/>
    </location>
</feature>
<feature type="compositionally biased region" description="Basic residues" evidence="20">
    <location>
        <begin position="812"/>
        <end position="836"/>
    </location>
</feature>
<evidence type="ECO:0000256" key="13">
    <source>
        <dbReference type="ARBA" id="ARBA00023125"/>
    </source>
</evidence>
<keyword evidence="15" id="KW-0804">Transcription</keyword>
<evidence type="ECO:0000256" key="16">
    <source>
        <dbReference type="ARBA" id="ARBA00023242"/>
    </source>
</evidence>
<feature type="domain" description="Homeobox" evidence="21">
    <location>
        <begin position="649"/>
        <end position="699"/>
    </location>
</feature>
<dbReference type="GO" id="GO:0030154">
    <property type="term" value="P:cell differentiation"/>
    <property type="evidence" value="ECO:0007669"/>
    <property type="project" value="UniProtKB-KW"/>
</dbReference>
<feature type="DNA-binding region" description="Homeobox" evidence="18">
    <location>
        <begin position="733"/>
        <end position="792"/>
    </location>
</feature>
<dbReference type="FunFam" id="1.10.10.60:FF:000062">
    <property type="entry name" value="zinc fingers and homeoboxes protein 3"/>
    <property type="match status" value="1"/>
</dbReference>
<keyword evidence="9" id="KW-0221">Differentiation</keyword>
<evidence type="ECO:0000256" key="18">
    <source>
        <dbReference type="PROSITE-ProRule" id="PRU00108"/>
    </source>
</evidence>
<evidence type="ECO:0000313" key="22">
    <source>
        <dbReference type="EMBL" id="RXM31284.1"/>
    </source>
</evidence>
<feature type="region of interest" description="Disordered" evidence="20">
    <location>
        <begin position="810"/>
        <end position="840"/>
    </location>
</feature>
<proteinExistence type="inferred from homology"/>
<dbReference type="PANTHER" id="PTHR15467:SF4">
    <property type="entry name" value="ZINC FINGERS AND HOMEOBOXES PROTEIN 1"/>
    <property type="match status" value="1"/>
</dbReference>
<feature type="compositionally biased region" description="Low complexity" evidence="20">
    <location>
        <begin position="595"/>
        <end position="618"/>
    </location>
</feature>
<keyword evidence="13 18" id="KW-0238">DNA-binding</keyword>
<comment type="subcellular location">
    <subcellularLocation>
        <location evidence="1 18 19">Nucleus</location>
    </subcellularLocation>
</comment>
<keyword evidence="8" id="KW-0863">Zinc-finger</keyword>
<evidence type="ECO:0000256" key="4">
    <source>
        <dbReference type="ARBA" id="ARBA00022499"/>
    </source>
</evidence>
<dbReference type="SMART" id="SM00355">
    <property type="entry name" value="ZnF_C2H2"/>
    <property type="match status" value="2"/>
</dbReference>
<evidence type="ECO:0000256" key="7">
    <source>
        <dbReference type="ARBA" id="ARBA00022737"/>
    </source>
</evidence>
<evidence type="ECO:0000256" key="12">
    <source>
        <dbReference type="ARBA" id="ARBA00023015"/>
    </source>
</evidence>
<evidence type="ECO:0000256" key="3">
    <source>
        <dbReference type="ARBA" id="ARBA00022491"/>
    </source>
</evidence>
<keyword evidence="12" id="KW-0805">Transcription regulation</keyword>
<keyword evidence="14 18" id="KW-0371">Homeobox</keyword>
<dbReference type="FunFam" id="1.10.10.60:FF:000235">
    <property type="entry name" value="Zinc fingers and homeoboxes protein 1"/>
    <property type="match status" value="1"/>
</dbReference>
<feature type="region of interest" description="Disordered" evidence="20">
    <location>
        <begin position="902"/>
        <end position="966"/>
    </location>
</feature>
<evidence type="ECO:0000256" key="11">
    <source>
        <dbReference type="ARBA" id="ARBA00022843"/>
    </source>
</evidence>
<dbReference type="SMART" id="SM00389">
    <property type="entry name" value="HOX"/>
    <property type="match status" value="5"/>
</dbReference>
<keyword evidence="5" id="KW-0597">Phosphoprotein</keyword>
<dbReference type="InterPro" id="IPR013087">
    <property type="entry name" value="Znf_C2H2_type"/>
</dbReference>
<dbReference type="GO" id="GO:0000981">
    <property type="term" value="F:DNA-binding transcription factor activity, RNA polymerase II-specific"/>
    <property type="evidence" value="ECO:0007669"/>
    <property type="project" value="TreeGrafter"/>
</dbReference>
<dbReference type="FunFam" id="1.10.10.60:FF:000262">
    <property type="entry name" value="Zinc fingers and homeoboxes 1"/>
    <property type="match status" value="1"/>
</dbReference>
<evidence type="ECO:0000256" key="2">
    <source>
        <dbReference type="ARBA" id="ARBA00007440"/>
    </source>
</evidence>
<dbReference type="GO" id="GO:0003677">
    <property type="term" value="F:DNA binding"/>
    <property type="evidence" value="ECO:0007669"/>
    <property type="project" value="UniProtKB-UniRule"/>
</dbReference>
<dbReference type="Pfam" id="PF11569">
    <property type="entry name" value="Homez"/>
    <property type="match status" value="1"/>
</dbReference>
<evidence type="ECO:0000256" key="10">
    <source>
        <dbReference type="ARBA" id="ARBA00022833"/>
    </source>
</evidence>
<feature type="compositionally biased region" description="Basic residues" evidence="20">
    <location>
        <begin position="956"/>
        <end position="966"/>
    </location>
</feature>
<evidence type="ECO:0000256" key="14">
    <source>
        <dbReference type="ARBA" id="ARBA00023155"/>
    </source>
</evidence>
<comment type="similarity">
    <text evidence="2">Belongs to the ZHX family.</text>
</comment>
<dbReference type="FunFam" id="1.10.10.60:FF:000247">
    <property type="entry name" value="Zinc fingers and homeoboxes protein 2"/>
    <property type="match status" value="1"/>
</dbReference>
<dbReference type="InterPro" id="IPR041057">
    <property type="entry name" value="ZHX_Znf_C2H2"/>
</dbReference>
<feature type="domain" description="Homeobox" evidence="21">
    <location>
        <begin position="731"/>
        <end position="791"/>
    </location>
</feature>
<dbReference type="Proteomes" id="UP000289886">
    <property type="component" value="Unassembled WGS sequence"/>
</dbReference>
<keyword evidence="4" id="KW-1017">Isopeptide bond</keyword>
<dbReference type="InterPro" id="IPR036236">
    <property type="entry name" value="Znf_C2H2_sf"/>
</dbReference>
<dbReference type="EMBL" id="SCEB01215111">
    <property type="protein sequence ID" value="RXM31284.1"/>
    <property type="molecule type" value="Genomic_DNA"/>
</dbReference>
<dbReference type="FunFam" id="3.30.160.60:FF:000296">
    <property type="entry name" value="Zinc fingers and homeoboxes protein 1"/>
    <property type="match status" value="1"/>
</dbReference>
<dbReference type="InterPro" id="IPR001356">
    <property type="entry name" value="HD"/>
</dbReference>
<evidence type="ECO:0000256" key="15">
    <source>
        <dbReference type="ARBA" id="ARBA00023163"/>
    </source>
</evidence>
<accession>A0A444U7Z9</accession>
<dbReference type="InterPro" id="IPR024578">
    <property type="entry name" value="Homez_homeobox_dom"/>
</dbReference>
<keyword evidence="16 18" id="KW-0539">Nucleus</keyword>
<reference evidence="22 23" key="1">
    <citation type="submission" date="2019-01" db="EMBL/GenBank/DDBJ databases">
        <title>Draft Genome and Complete Hox-Cluster Characterization of the Sterlet Sturgeon (Acipenser ruthenus).</title>
        <authorList>
            <person name="Wei Q."/>
        </authorList>
    </citation>
    <scope>NUCLEOTIDE SEQUENCE [LARGE SCALE GENOMIC DNA]</scope>
    <source>
        <strain evidence="22">WHYD16114868_AA</strain>
        <tissue evidence="22">Blood</tissue>
    </source>
</reference>
<evidence type="ECO:0000256" key="19">
    <source>
        <dbReference type="RuleBase" id="RU000682"/>
    </source>
</evidence>
<evidence type="ECO:0000256" key="17">
    <source>
        <dbReference type="ARBA" id="ARBA00040117"/>
    </source>
</evidence>
<gene>
    <name evidence="22" type="ORF">EOD39_7170</name>
</gene>
<feature type="compositionally biased region" description="Acidic residues" evidence="20">
    <location>
        <begin position="937"/>
        <end position="950"/>
    </location>
</feature>
<feature type="compositionally biased region" description="Polar residues" evidence="20">
    <location>
        <begin position="719"/>
        <end position="729"/>
    </location>
</feature>
<evidence type="ECO:0000256" key="5">
    <source>
        <dbReference type="ARBA" id="ARBA00022553"/>
    </source>
</evidence>
<evidence type="ECO:0000256" key="20">
    <source>
        <dbReference type="SAM" id="MobiDB-lite"/>
    </source>
</evidence>
<feature type="region of interest" description="Disordered" evidence="20">
    <location>
        <begin position="718"/>
        <end position="741"/>
    </location>
</feature>
<dbReference type="PROSITE" id="PS50071">
    <property type="entry name" value="HOMEOBOX_2"/>
    <property type="match status" value="4"/>
</dbReference>
<dbReference type="Gene3D" id="1.10.10.60">
    <property type="entry name" value="Homeodomain-like"/>
    <property type="match status" value="5"/>
</dbReference>
<feature type="DNA-binding region" description="Homeobox" evidence="18">
    <location>
        <begin position="651"/>
        <end position="700"/>
    </location>
</feature>
<keyword evidence="23" id="KW-1185">Reference proteome</keyword>
<evidence type="ECO:0000256" key="9">
    <source>
        <dbReference type="ARBA" id="ARBA00022782"/>
    </source>
</evidence>
<dbReference type="SUPFAM" id="SSF57667">
    <property type="entry name" value="beta-beta-alpha zinc fingers"/>
    <property type="match status" value="2"/>
</dbReference>
<dbReference type="Gene3D" id="3.30.160.60">
    <property type="entry name" value="Classic Zinc Finger"/>
    <property type="match status" value="1"/>
</dbReference>
<keyword evidence="7" id="KW-0677">Repeat</keyword>
<keyword evidence="10" id="KW-0862">Zinc</keyword>
<feature type="DNA-binding region" description="Homeobox" evidence="18">
    <location>
        <begin position="536"/>
        <end position="589"/>
    </location>
</feature>
<dbReference type="PANTHER" id="PTHR15467">
    <property type="entry name" value="ZINC-FINGERS AND HOMEOBOXES RELATED"/>
    <property type="match status" value="1"/>
</dbReference>
<evidence type="ECO:0000313" key="23">
    <source>
        <dbReference type="Proteomes" id="UP000289886"/>
    </source>
</evidence>
<feature type="DNA-binding region" description="Homeobox" evidence="18">
    <location>
        <begin position="368"/>
        <end position="410"/>
    </location>
</feature>
<evidence type="ECO:0000259" key="21">
    <source>
        <dbReference type="PROSITE" id="PS50071"/>
    </source>
</evidence>
<keyword evidence="3" id="KW-0678">Repressor</keyword>
<feature type="region of interest" description="Disordered" evidence="20">
    <location>
        <begin position="509"/>
        <end position="528"/>
    </location>
</feature>
<evidence type="ECO:0000256" key="6">
    <source>
        <dbReference type="ARBA" id="ARBA00022723"/>
    </source>
</evidence>
<dbReference type="Pfam" id="PF18387">
    <property type="entry name" value="zf_C2H2_ZHX"/>
    <property type="match status" value="1"/>
</dbReference>
<feature type="region of interest" description="Disordered" evidence="20">
    <location>
        <begin position="595"/>
        <end position="633"/>
    </location>
</feature>
<dbReference type="AlphaFoldDB" id="A0A444U7Z9"/>